<dbReference type="RefSeq" id="WP_152401609.1">
    <property type="nucleotide sequence ID" value="NZ_WHIY01000012.1"/>
</dbReference>
<keyword evidence="2" id="KW-1185">Reference proteome</keyword>
<proteinExistence type="predicted"/>
<organism evidence="1 2">
    <name type="scientific">Citrobacter telavivensis</name>
    <dbReference type="NCBI Taxonomy" id="2653932"/>
    <lineage>
        <taxon>Bacteria</taxon>
        <taxon>Pseudomonadati</taxon>
        <taxon>Pseudomonadota</taxon>
        <taxon>Gammaproteobacteria</taxon>
        <taxon>Enterobacterales</taxon>
        <taxon>Enterobacteriaceae</taxon>
        <taxon>Citrobacter</taxon>
    </lineage>
</organism>
<evidence type="ECO:0000313" key="2">
    <source>
        <dbReference type="Proteomes" id="UP000475079"/>
    </source>
</evidence>
<gene>
    <name evidence="1" type="ORF">GBB84_17340</name>
</gene>
<sequence>MLQAILNGKARRVSLENGDEQSWRSVFQRYEDLLTAAFWGRISYLSEESLHTVLTSLLDVDVRSWGKFESIVFWPKYDFPPKIDDHVTRWVSEEDNYAEPDVILNFTHAALLVEVKPPTGGQQYQQQWCKEIYGWQNSEDQQSTLHFLALGNLPEKHTAWFAELKYCFPEVTFHGLEWRTVREKIQYSATEWATQQEGRIIQDCLNALALYGIHSPLQSWQPLLDYLSSQNLPTTYSFFEGNSHV</sequence>
<reference evidence="1 2" key="1">
    <citation type="submission" date="2019-10" db="EMBL/GenBank/DDBJ databases">
        <title>Characterization of a new Citrobacter species.</title>
        <authorList>
            <person name="Goncalves Ribeiro T."/>
            <person name="Izdebski R."/>
            <person name="Urbanowicz P."/>
            <person name="Carmeli Y."/>
            <person name="Gniadkowski M."/>
            <person name="Peixe L."/>
        </authorList>
    </citation>
    <scope>NUCLEOTIDE SEQUENCE [LARGE SCALE GENOMIC DNA]</scope>
    <source>
        <strain evidence="1 2">NMI7905_11</strain>
    </source>
</reference>
<accession>A0A6L5EB03</accession>
<name>A0A6L5EB03_9ENTR</name>
<protein>
    <submittedName>
        <fullName evidence="1">Uncharacterized protein</fullName>
    </submittedName>
</protein>
<dbReference type="EMBL" id="WHIY01000012">
    <property type="protein sequence ID" value="MPQ52667.1"/>
    <property type="molecule type" value="Genomic_DNA"/>
</dbReference>
<comment type="caution">
    <text evidence="1">The sequence shown here is derived from an EMBL/GenBank/DDBJ whole genome shotgun (WGS) entry which is preliminary data.</text>
</comment>
<dbReference type="Proteomes" id="UP000475079">
    <property type="component" value="Unassembled WGS sequence"/>
</dbReference>
<dbReference type="AlphaFoldDB" id="A0A6L5EB03"/>
<evidence type="ECO:0000313" key="1">
    <source>
        <dbReference type="EMBL" id="MPQ52667.1"/>
    </source>
</evidence>